<gene>
    <name evidence="1" type="ORF">SO802_021610</name>
</gene>
<dbReference type="Proteomes" id="UP001459277">
    <property type="component" value="Unassembled WGS sequence"/>
</dbReference>
<evidence type="ECO:0000313" key="1">
    <source>
        <dbReference type="EMBL" id="KAK9996924.1"/>
    </source>
</evidence>
<proteinExistence type="predicted"/>
<reference evidence="1 2" key="1">
    <citation type="submission" date="2024-01" db="EMBL/GenBank/DDBJ databases">
        <title>A telomere-to-telomere, gap-free genome of sweet tea (Lithocarpus litseifolius).</title>
        <authorList>
            <person name="Zhou J."/>
        </authorList>
    </citation>
    <scope>NUCLEOTIDE SEQUENCE [LARGE SCALE GENOMIC DNA]</scope>
    <source>
        <strain evidence="1">Zhou-2022a</strain>
        <tissue evidence="1">Leaf</tissue>
    </source>
</reference>
<sequence>MSLHPDGGNYVASDQRNSTPELESFQRFFELWLVQQNNYLEGLISASKQHNKSIDTNTTIADKPPLQLLINQVIQHYEYFYQVILE</sequence>
<keyword evidence="2" id="KW-1185">Reference proteome</keyword>
<name>A0AAW2CFA6_9ROSI</name>
<organism evidence="1 2">
    <name type="scientific">Lithocarpus litseifolius</name>
    <dbReference type="NCBI Taxonomy" id="425828"/>
    <lineage>
        <taxon>Eukaryota</taxon>
        <taxon>Viridiplantae</taxon>
        <taxon>Streptophyta</taxon>
        <taxon>Embryophyta</taxon>
        <taxon>Tracheophyta</taxon>
        <taxon>Spermatophyta</taxon>
        <taxon>Magnoliopsida</taxon>
        <taxon>eudicotyledons</taxon>
        <taxon>Gunneridae</taxon>
        <taxon>Pentapetalae</taxon>
        <taxon>rosids</taxon>
        <taxon>fabids</taxon>
        <taxon>Fagales</taxon>
        <taxon>Fagaceae</taxon>
        <taxon>Lithocarpus</taxon>
    </lineage>
</organism>
<protein>
    <submittedName>
        <fullName evidence="1">Uncharacterized protein</fullName>
    </submittedName>
</protein>
<dbReference type="AlphaFoldDB" id="A0AAW2CFA6"/>
<comment type="caution">
    <text evidence="1">The sequence shown here is derived from an EMBL/GenBank/DDBJ whole genome shotgun (WGS) entry which is preliminary data.</text>
</comment>
<evidence type="ECO:0000313" key="2">
    <source>
        <dbReference type="Proteomes" id="UP001459277"/>
    </source>
</evidence>
<dbReference type="EMBL" id="JAZDWU010000007">
    <property type="protein sequence ID" value="KAK9996924.1"/>
    <property type="molecule type" value="Genomic_DNA"/>
</dbReference>
<accession>A0AAW2CFA6</accession>